<evidence type="ECO:0000256" key="8">
    <source>
        <dbReference type="ARBA" id="ARBA00023145"/>
    </source>
</evidence>
<keyword evidence="3" id="KW-0964">Secreted</keyword>
<dbReference type="PROSITE" id="PS50240">
    <property type="entry name" value="TRYPSIN_DOM"/>
    <property type="match status" value="1"/>
</dbReference>
<evidence type="ECO:0000256" key="3">
    <source>
        <dbReference type="ARBA" id="ARBA00022525"/>
    </source>
</evidence>
<organism evidence="13 14">
    <name type="scientific">Peromyscus maniculatus bairdii</name>
    <name type="common">Prairie deer mouse</name>
    <dbReference type="NCBI Taxonomy" id="230844"/>
    <lineage>
        <taxon>Eukaryota</taxon>
        <taxon>Metazoa</taxon>
        <taxon>Chordata</taxon>
        <taxon>Craniata</taxon>
        <taxon>Vertebrata</taxon>
        <taxon>Euteleostomi</taxon>
        <taxon>Mammalia</taxon>
        <taxon>Eutheria</taxon>
        <taxon>Euarchontoglires</taxon>
        <taxon>Glires</taxon>
        <taxon>Rodentia</taxon>
        <taxon>Myomorpha</taxon>
        <taxon>Muroidea</taxon>
        <taxon>Cricetidae</taxon>
        <taxon>Neotominae</taxon>
        <taxon>Peromyscus</taxon>
    </lineage>
</organism>
<evidence type="ECO:0000256" key="5">
    <source>
        <dbReference type="ARBA" id="ARBA00022729"/>
    </source>
</evidence>
<dbReference type="FunFam" id="2.40.10.10:FF:000010">
    <property type="entry name" value="Kallikrein related peptidase 11"/>
    <property type="match status" value="1"/>
</dbReference>
<reference evidence="13" key="2">
    <citation type="submission" date="2025-08" db="UniProtKB">
        <authorList>
            <consortium name="Ensembl"/>
        </authorList>
    </citation>
    <scope>IDENTIFICATION</scope>
</reference>
<keyword evidence="9" id="KW-1015">Disulfide bond</keyword>
<evidence type="ECO:0000313" key="14">
    <source>
        <dbReference type="Proteomes" id="UP000694547"/>
    </source>
</evidence>
<evidence type="ECO:0000256" key="1">
    <source>
        <dbReference type="ARBA" id="ARBA00004613"/>
    </source>
</evidence>
<dbReference type="PANTHER" id="PTHR24271">
    <property type="entry name" value="KALLIKREIN-RELATED"/>
    <property type="match status" value="1"/>
</dbReference>
<dbReference type="InterPro" id="IPR001254">
    <property type="entry name" value="Trypsin_dom"/>
</dbReference>
<dbReference type="GeneTree" id="ENSGT00940000162074"/>
<dbReference type="Proteomes" id="UP000694547">
    <property type="component" value="Chromosome 1"/>
</dbReference>
<dbReference type="SMART" id="SM00020">
    <property type="entry name" value="Tryp_SPc"/>
    <property type="match status" value="1"/>
</dbReference>
<keyword evidence="8" id="KW-0865">Zymogen</keyword>
<evidence type="ECO:0000256" key="9">
    <source>
        <dbReference type="ARBA" id="ARBA00023157"/>
    </source>
</evidence>
<dbReference type="GO" id="GO:0006508">
    <property type="term" value="P:proteolysis"/>
    <property type="evidence" value="ECO:0007669"/>
    <property type="project" value="UniProtKB-KW"/>
</dbReference>
<keyword evidence="7 11" id="KW-0720">Serine protease</keyword>
<dbReference type="InterPro" id="IPR043504">
    <property type="entry name" value="Peptidase_S1_PA_chymotrypsin"/>
</dbReference>
<dbReference type="InterPro" id="IPR009003">
    <property type="entry name" value="Peptidase_S1_PA"/>
</dbReference>
<accession>A0A6I9LX13</accession>
<dbReference type="GO" id="GO:0004252">
    <property type="term" value="F:serine-type endopeptidase activity"/>
    <property type="evidence" value="ECO:0007669"/>
    <property type="project" value="InterPro"/>
</dbReference>
<evidence type="ECO:0000256" key="7">
    <source>
        <dbReference type="ARBA" id="ARBA00022825"/>
    </source>
</evidence>
<comment type="similarity">
    <text evidence="2">Belongs to the peptidase S1 family. Snake venom subfamily.</text>
</comment>
<reference evidence="13 14" key="1">
    <citation type="submission" date="2018-10" db="EMBL/GenBank/DDBJ databases">
        <title>Improved assembly of the deer mouse Peromyscus maniculatus genome.</title>
        <authorList>
            <person name="Lassance J.-M."/>
            <person name="Hoekstra H.E."/>
        </authorList>
    </citation>
    <scope>NUCLEOTIDE SEQUENCE [LARGE SCALE GENOMIC DNA]</scope>
</reference>
<dbReference type="InterPro" id="IPR018114">
    <property type="entry name" value="TRYPSIN_HIS"/>
</dbReference>
<comment type="subcellular location">
    <subcellularLocation>
        <location evidence="1">Secreted</location>
    </subcellularLocation>
</comment>
<dbReference type="GO" id="GO:0005576">
    <property type="term" value="C:extracellular region"/>
    <property type="evidence" value="ECO:0007669"/>
    <property type="project" value="UniProtKB-SubCell"/>
</dbReference>
<dbReference type="AlphaFoldDB" id="A0A6I9LX13"/>
<dbReference type="PROSITE" id="PS00135">
    <property type="entry name" value="TRYPSIN_SER"/>
    <property type="match status" value="1"/>
</dbReference>
<dbReference type="Ensembl" id="ENSPEMT00000024297.2">
    <property type="protein sequence ID" value="ENSPEMP00000019953.2"/>
    <property type="gene ID" value="ENSPEMG00000018073.2"/>
</dbReference>
<dbReference type="PANTHER" id="PTHR24271:SF60">
    <property type="entry name" value="KALLIKREIN-15"/>
    <property type="match status" value="1"/>
</dbReference>
<dbReference type="FunFam" id="2.40.10.10:FF:000056">
    <property type="entry name" value="Kallikrein related peptidase 11"/>
    <property type="match status" value="1"/>
</dbReference>
<reference evidence="13" key="3">
    <citation type="submission" date="2025-09" db="UniProtKB">
        <authorList>
            <consortium name="Ensembl"/>
        </authorList>
    </citation>
    <scope>IDENTIFICATION</scope>
</reference>
<dbReference type="Pfam" id="PF00089">
    <property type="entry name" value="Trypsin"/>
    <property type="match status" value="1"/>
</dbReference>
<keyword evidence="4 11" id="KW-0645">Protease</keyword>
<evidence type="ECO:0000256" key="10">
    <source>
        <dbReference type="ARBA" id="ARBA00023180"/>
    </source>
</evidence>
<evidence type="ECO:0000259" key="12">
    <source>
        <dbReference type="PROSITE" id="PS50240"/>
    </source>
</evidence>
<evidence type="ECO:0000256" key="11">
    <source>
        <dbReference type="RuleBase" id="RU363034"/>
    </source>
</evidence>
<dbReference type="PROSITE" id="PS00134">
    <property type="entry name" value="TRYPSIN_HIS"/>
    <property type="match status" value="1"/>
</dbReference>
<dbReference type="InterPro" id="IPR001314">
    <property type="entry name" value="Peptidase_S1A"/>
</dbReference>
<evidence type="ECO:0000256" key="2">
    <source>
        <dbReference type="ARBA" id="ARBA00009228"/>
    </source>
</evidence>
<dbReference type="Gene3D" id="2.40.10.10">
    <property type="entry name" value="Trypsin-like serine proteases"/>
    <property type="match status" value="2"/>
</dbReference>
<name>A0A6I9LX13_PERMB</name>
<keyword evidence="14" id="KW-1185">Reference proteome</keyword>
<evidence type="ECO:0000256" key="4">
    <source>
        <dbReference type="ARBA" id="ARBA00022670"/>
    </source>
</evidence>
<feature type="domain" description="Peptidase S1" evidence="12">
    <location>
        <begin position="20"/>
        <end position="252"/>
    </location>
</feature>
<dbReference type="CDD" id="cd00190">
    <property type="entry name" value="Tryp_SPc"/>
    <property type="match status" value="1"/>
</dbReference>
<evidence type="ECO:0000256" key="6">
    <source>
        <dbReference type="ARBA" id="ARBA00022801"/>
    </source>
</evidence>
<protein>
    <submittedName>
        <fullName evidence="13">Kallikrein related-peptidase 15</fullName>
    </submittedName>
</protein>
<keyword evidence="5" id="KW-0732">Signal</keyword>
<keyword evidence="6 11" id="KW-0378">Hydrolase</keyword>
<keyword evidence="10" id="KW-0325">Glycoprotein</keyword>
<sequence>MWLLLAFILLVSAAQDGDKVLKGEECAPHSQPWQVALYERGRFNCGAFLISPRWVLTAAHCQTRFMRVRLGEHNLRKRDGPEQVRAVSHIIPHPGYEARTHLHDIMLLRLLQPVRLSSQVRPVPLPTRCPFAGEGCVVSGWGLLSDNKPGATGSRKSQVRLPDALHCANISIISEASCNKDYPGRVLPTMVCAGVEGGGTDSCEGDSGGPLVCSGAVQGIVSWGDVPCDTTTKPGVYTKVCSYTEWIRENMKTRN</sequence>
<evidence type="ECO:0000313" key="13">
    <source>
        <dbReference type="Ensembl" id="ENSPEMP00000019953.2"/>
    </source>
</evidence>
<dbReference type="SUPFAM" id="SSF50494">
    <property type="entry name" value="Trypsin-like serine proteases"/>
    <property type="match status" value="1"/>
</dbReference>
<proteinExistence type="inferred from homology"/>
<dbReference type="PRINTS" id="PR00722">
    <property type="entry name" value="CHYMOTRYPSIN"/>
</dbReference>
<dbReference type="InterPro" id="IPR033116">
    <property type="entry name" value="TRYPSIN_SER"/>
</dbReference>
<dbReference type="GO" id="GO:0030141">
    <property type="term" value="C:secretory granule"/>
    <property type="evidence" value="ECO:0007669"/>
    <property type="project" value="TreeGrafter"/>
</dbReference>